<reference evidence="3 4" key="1">
    <citation type="submission" date="2020-04" db="EMBL/GenBank/DDBJ databases">
        <title>Perkinsus olseni comparative genomics.</title>
        <authorList>
            <person name="Bogema D.R."/>
        </authorList>
    </citation>
    <scope>NUCLEOTIDE SEQUENCE [LARGE SCALE GENOMIC DNA]</scope>
    <source>
        <strain evidence="3 4">ATCC PRA-207</strain>
    </source>
</reference>
<accession>A0A7J6Q7V2</accession>
<proteinExistence type="predicted"/>
<sequence length="141" mass="16082">MHRGRRYVFSTDDPWRGPNPSTGRGWQAADPTKSSMMTHPSLLESFAMLALLLLAIRFALPVFSHLFKVLRRNREPHPYAPFELDVRPHDFRADESRFLIDRSTFTDHYSLNAVQLESRGTQAGYLSPVSASSSESDFIKV</sequence>
<name>A0A7J6Q7V2_PEROL</name>
<dbReference type="Proteomes" id="UP000553632">
    <property type="component" value="Unassembled WGS sequence"/>
</dbReference>
<keyword evidence="4" id="KW-1185">Reference proteome</keyword>
<dbReference type="EMBL" id="JABANO010035343">
    <property type="protein sequence ID" value="KAF4703650.1"/>
    <property type="molecule type" value="Genomic_DNA"/>
</dbReference>
<keyword evidence="2" id="KW-0812">Transmembrane</keyword>
<evidence type="ECO:0000256" key="2">
    <source>
        <dbReference type="SAM" id="Phobius"/>
    </source>
</evidence>
<dbReference type="AlphaFoldDB" id="A0A7J6Q7V2"/>
<gene>
    <name evidence="3" type="ORF">FOZ63_003569</name>
</gene>
<evidence type="ECO:0000256" key="1">
    <source>
        <dbReference type="SAM" id="MobiDB-lite"/>
    </source>
</evidence>
<organism evidence="3 4">
    <name type="scientific">Perkinsus olseni</name>
    <name type="common">Perkinsus atlanticus</name>
    <dbReference type="NCBI Taxonomy" id="32597"/>
    <lineage>
        <taxon>Eukaryota</taxon>
        <taxon>Sar</taxon>
        <taxon>Alveolata</taxon>
        <taxon>Perkinsozoa</taxon>
        <taxon>Perkinsea</taxon>
        <taxon>Perkinsida</taxon>
        <taxon>Perkinsidae</taxon>
        <taxon>Perkinsus</taxon>
    </lineage>
</organism>
<feature type="region of interest" description="Disordered" evidence="1">
    <location>
        <begin position="1"/>
        <end position="32"/>
    </location>
</feature>
<evidence type="ECO:0000313" key="3">
    <source>
        <dbReference type="EMBL" id="KAF4703650.1"/>
    </source>
</evidence>
<feature type="transmembrane region" description="Helical" evidence="2">
    <location>
        <begin position="46"/>
        <end position="67"/>
    </location>
</feature>
<protein>
    <submittedName>
        <fullName evidence="3">Uncharacterized protein</fullName>
    </submittedName>
</protein>
<comment type="caution">
    <text evidence="3">The sequence shown here is derived from an EMBL/GenBank/DDBJ whole genome shotgun (WGS) entry which is preliminary data.</text>
</comment>
<keyword evidence="2" id="KW-0472">Membrane</keyword>
<evidence type="ECO:0000313" key="4">
    <source>
        <dbReference type="Proteomes" id="UP000553632"/>
    </source>
</evidence>
<keyword evidence="2" id="KW-1133">Transmembrane helix</keyword>